<protein>
    <recommendedName>
        <fullName evidence="11">L-serine dehydratase</fullName>
        <ecNumber evidence="11">4.3.1.17</ecNumber>
    </recommendedName>
</protein>
<keyword evidence="6 11" id="KW-0479">Metal-binding</keyword>
<keyword evidence="9 11" id="KW-0456">Lyase</keyword>
<comment type="cofactor">
    <cofactor evidence="1 11">
        <name>[4Fe-4S] cluster</name>
        <dbReference type="ChEBI" id="CHEBI:49883"/>
    </cofactor>
</comment>
<evidence type="ECO:0000313" key="13">
    <source>
        <dbReference type="EMBL" id="HIZ61304.1"/>
    </source>
</evidence>
<dbReference type="PANTHER" id="PTHR30182">
    <property type="entry name" value="L-SERINE DEHYDRATASE"/>
    <property type="match status" value="1"/>
</dbReference>
<dbReference type="GO" id="GO:0006094">
    <property type="term" value="P:gluconeogenesis"/>
    <property type="evidence" value="ECO:0007669"/>
    <property type="project" value="UniProtKB-KW"/>
</dbReference>
<comment type="catalytic activity">
    <reaction evidence="10 11">
        <text>L-serine = pyruvate + NH4(+)</text>
        <dbReference type="Rhea" id="RHEA:19169"/>
        <dbReference type="ChEBI" id="CHEBI:15361"/>
        <dbReference type="ChEBI" id="CHEBI:28938"/>
        <dbReference type="ChEBI" id="CHEBI:33384"/>
        <dbReference type="EC" id="4.3.1.17"/>
    </reaction>
</comment>
<gene>
    <name evidence="13" type="primary">sdaAA</name>
    <name evidence="13" type="ORF">H9724_00820</name>
</gene>
<evidence type="ECO:0000256" key="9">
    <source>
        <dbReference type="ARBA" id="ARBA00023239"/>
    </source>
</evidence>
<proteinExistence type="inferred from homology"/>
<reference evidence="13" key="2">
    <citation type="submission" date="2021-04" db="EMBL/GenBank/DDBJ databases">
        <authorList>
            <person name="Gilroy R."/>
        </authorList>
    </citation>
    <scope>NUCLEOTIDE SEQUENCE</scope>
    <source>
        <strain evidence="13">CHK188-11489</strain>
    </source>
</reference>
<comment type="caution">
    <text evidence="13">The sequence shown here is derived from an EMBL/GenBank/DDBJ whole genome shotgun (WGS) entry which is preliminary data.</text>
</comment>
<keyword evidence="7 11" id="KW-0408">Iron</keyword>
<evidence type="ECO:0000256" key="6">
    <source>
        <dbReference type="ARBA" id="ARBA00022723"/>
    </source>
</evidence>
<evidence type="ECO:0000256" key="7">
    <source>
        <dbReference type="ARBA" id="ARBA00023004"/>
    </source>
</evidence>
<dbReference type="EMBL" id="DXBF01000007">
    <property type="protein sequence ID" value="HIZ61304.1"/>
    <property type="molecule type" value="Genomic_DNA"/>
</dbReference>
<dbReference type="InterPro" id="IPR004642">
    <property type="entry name" value="Ser_deHydtase_asu"/>
</dbReference>
<evidence type="ECO:0000259" key="12">
    <source>
        <dbReference type="Pfam" id="PF03313"/>
    </source>
</evidence>
<dbReference type="GO" id="GO:0051539">
    <property type="term" value="F:4 iron, 4 sulfur cluster binding"/>
    <property type="evidence" value="ECO:0007669"/>
    <property type="project" value="UniProtKB-UniRule"/>
</dbReference>
<evidence type="ECO:0000256" key="3">
    <source>
        <dbReference type="ARBA" id="ARBA00008636"/>
    </source>
</evidence>
<evidence type="ECO:0000256" key="2">
    <source>
        <dbReference type="ARBA" id="ARBA00004742"/>
    </source>
</evidence>
<dbReference type="Pfam" id="PF03313">
    <property type="entry name" value="SDH_alpha"/>
    <property type="match status" value="1"/>
</dbReference>
<keyword evidence="4 11" id="KW-0312">Gluconeogenesis</keyword>
<dbReference type="InterPro" id="IPR005130">
    <property type="entry name" value="Ser_deHydtase-like_asu"/>
</dbReference>
<dbReference type="GO" id="GO:0046872">
    <property type="term" value="F:metal ion binding"/>
    <property type="evidence" value="ECO:0007669"/>
    <property type="project" value="UniProtKB-KW"/>
</dbReference>
<dbReference type="EC" id="4.3.1.17" evidence="11"/>
<evidence type="ECO:0000256" key="11">
    <source>
        <dbReference type="RuleBase" id="RU366059"/>
    </source>
</evidence>
<evidence type="ECO:0000256" key="5">
    <source>
        <dbReference type="ARBA" id="ARBA00022485"/>
    </source>
</evidence>
<reference evidence="13" key="1">
    <citation type="journal article" date="2021" name="PeerJ">
        <title>Extensive microbial diversity within the chicken gut microbiome revealed by metagenomics and culture.</title>
        <authorList>
            <person name="Gilroy R."/>
            <person name="Ravi A."/>
            <person name="Getino M."/>
            <person name="Pursley I."/>
            <person name="Horton D.L."/>
            <person name="Alikhan N.F."/>
            <person name="Baker D."/>
            <person name="Gharbi K."/>
            <person name="Hall N."/>
            <person name="Watson M."/>
            <person name="Adriaenssens E.M."/>
            <person name="Foster-Nyarko E."/>
            <person name="Jarju S."/>
            <person name="Secka A."/>
            <person name="Antonio M."/>
            <person name="Oren A."/>
            <person name="Chaudhuri R.R."/>
            <person name="La Ragione R."/>
            <person name="Hildebrand F."/>
            <person name="Pallen M.J."/>
        </authorList>
    </citation>
    <scope>NUCLEOTIDE SEQUENCE</scope>
    <source>
        <strain evidence="13">CHK188-11489</strain>
    </source>
</reference>
<evidence type="ECO:0000256" key="4">
    <source>
        <dbReference type="ARBA" id="ARBA00022432"/>
    </source>
</evidence>
<dbReference type="NCBIfam" id="TIGR00718">
    <property type="entry name" value="sda_alpha"/>
    <property type="match status" value="1"/>
</dbReference>
<evidence type="ECO:0000256" key="10">
    <source>
        <dbReference type="ARBA" id="ARBA00049406"/>
    </source>
</evidence>
<dbReference type="InterPro" id="IPR051318">
    <property type="entry name" value="Fe-S_L-Ser"/>
</dbReference>
<dbReference type="GO" id="GO:0003941">
    <property type="term" value="F:L-serine ammonia-lyase activity"/>
    <property type="evidence" value="ECO:0007669"/>
    <property type="project" value="UniProtKB-UniRule"/>
</dbReference>
<comment type="pathway">
    <text evidence="2">Carbohydrate biosynthesis; gluconeogenesis.</text>
</comment>
<dbReference type="Proteomes" id="UP000824105">
    <property type="component" value="Unassembled WGS sequence"/>
</dbReference>
<feature type="domain" description="Serine dehydratase-like alpha subunit" evidence="12">
    <location>
        <begin position="20"/>
        <end position="278"/>
    </location>
</feature>
<keyword evidence="8 11" id="KW-0411">Iron-sulfur</keyword>
<dbReference type="AlphaFoldDB" id="A0A9D2FHR6"/>
<evidence type="ECO:0000313" key="14">
    <source>
        <dbReference type="Proteomes" id="UP000824105"/>
    </source>
</evidence>
<comment type="similarity">
    <text evidence="3 11">Belongs to the iron-sulfur dependent L-serine dehydratase family.</text>
</comment>
<dbReference type="PANTHER" id="PTHR30182:SF1">
    <property type="entry name" value="L-SERINE DEHYDRATASE 1"/>
    <property type="match status" value="1"/>
</dbReference>
<evidence type="ECO:0000256" key="8">
    <source>
        <dbReference type="ARBA" id="ARBA00023014"/>
    </source>
</evidence>
<sequence>MQLDYTSLAALLAAAEAAGRPLSELVLAQQAEELELPPEQVYDRMARRYGVMAESAVQGCDPALRSASGLTGGGAAKMKAAVEAGRSLTGPVLGGALTRALAVSELNAAMGRIVAAPTAGSCGILPAALLTMEQEKGCSRHACVMALFTASAVGMVIARNACLAGAQGGCQAECGSAAAMAAAAIVELAGGAPAQVGDAVAIALKNVLGLVCDPVAGLVEVPCVKRNAAGVAGAFVAAELALAGIPSAIPPDEVIAAMKKVGDAMAPALKETAEGGLAATPTACRLRRQLLGRDGGWEPRP</sequence>
<organism evidence="13 14">
    <name type="scientific">Candidatus Gemmiger avistercoris</name>
    <dbReference type="NCBI Taxonomy" id="2838606"/>
    <lineage>
        <taxon>Bacteria</taxon>
        <taxon>Bacillati</taxon>
        <taxon>Bacillota</taxon>
        <taxon>Clostridia</taxon>
        <taxon>Eubacteriales</taxon>
        <taxon>Gemmiger</taxon>
    </lineage>
</organism>
<keyword evidence="5 11" id="KW-0004">4Fe-4S</keyword>
<accession>A0A9D2FHR6</accession>
<name>A0A9D2FHR6_9FIRM</name>
<evidence type="ECO:0000256" key="1">
    <source>
        <dbReference type="ARBA" id="ARBA00001966"/>
    </source>
</evidence>